<proteinExistence type="predicted"/>
<gene>
    <name evidence="8" type="ORF">NQ317_003069</name>
</gene>
<feature type="non-terminal residue" evidence="8">
    <location>
        <position position="1"/>
    </location>
</feature>
<evidence type="ECO:0000256" key="2">
    <source>
        <dbReference type="ARBA" id="ARBA00022771"/>
    </source>
</evidence>
<sequence length="468" mass="52898">KLKFFTHDEPMATSAVQEQDIPGPSHVRTPSPLSPASSVIGSSRTLCKRAITTPVAQTYRKPVHVLRNIQDRNKLEAEAADTADLILFLDSLFDCLNSSSKVAPKKQAIKKEPEIFRMWLNNIKPPNYENLTTLEIYNKYYVCEKHFSNDCIVAGTRRGLKRTAVPTLHIPGLEIRGTEENFPTKKARTEHIGIIHLRLKLKFFTHDEPMATSAVQEQDIPGPSHVRTPSPLSPASSVIGSSRTLCKRAITTPVAQTYRKPVHVLRSVRKRKLILREVNVSRAVDLTPKARKLYRIVTDWGVKMARMQRNVSSFQSRLAIAEKCVNSPDFKKIFKQVNESMSKDIQDRNKLEAEAADTADLILFLDSLFDCLNSSSKVAPKSKLLKGGITENSPHEEFLKKALGVLRSMKFFCPKKQHFVSTPSIDNMIFTIQGVLYLKDILLNDKNFSYVLTRSLNQDPLEECQFIL</sequence>
<keyword evidence="2 5" id="KW-0863">Zinc-finger</keyword>
<name>A0ABQ9J4U5_9CUCU</name>
<evidence type="ECO:0000259" key="7">
    <source>
        <dbReference type="PROSITE" id="PS50950"/>
    </source>
</evidence>
<feature type="compositionally biased region" description="Basic and acidic residues" evidence="6">
    <location>
        <begin position="1"/>
        <end position="10"/>
    </location>
</feature>
<dbReference type="Pfam" id="PF05485">
    <property type="entry name" value="THAP"/>
    <property type="match status" value="1"/>
</dbReference>
<dbReference type="SMART" id="SM00692">
    <property type="entry name" value="DM3"/>
    <property type="match status" value="1"/>
</dbReference>
<feature type="domain" description="THAP-type" evidence="7">
    <location>
        <begin position="85"/>
        <end position="169"/>
    </location>
</feature>
<dbReference type="InterPro" id="IPR006612">
    <property type="entry name" value="THAP_Znf"/>
</dbReference>
<keyword evidence="1" id="KW-0479">Metal-binding</keyword>
<dbReference type="SMART" id="SM00980">
    <property type="entry name" value="THAP"/>
    <property type="match status" value="1"/>
</dbReference>
<dbReference type="SUPFAM" id="SSF57716">
    <property type="entry name" value="Glucocorticoid receptor-like (DNA-binding domain)"/>
    <property type="match status" value="1"/>
</dbReference>
<keyword evidence="3" id="KW-0862">Zinc</keyword>
<reference evidence="8" key="1">
    <citation type="journal article" date="2023" name="Insect Mol. Biol.">
        <title>Genome sequencing provides insights into the evolution of gene families encoding plant cell wall-degrading enzymes in longhorned beetles.</title>
        <authorList>
            <person name="Shin N.R."/>
            <person name="Okamura Y."/>
            <person name="Kirsch R."/>
            <person name="Pauchet Y."/>
        </authorList>
    </citation>
    <scope>NUCLEOTIDE SEQUENCE</scope>
    <source>
        <strain evidence="8">MMC_N1</strain>
    </source>
</reference>
<protein>
    <recommendedName>
        <fullName evidence="7">THAP-type domain-containing protein</fullName>
    </recommendedName>
</protein>
<feature type="region of interest" description="Disordered" evidence="6">
    <location>
        <begin position="1"/>
        <end position="39"/>
    </location>
</feature>
<organism evidence="8 9">
    <name type="scientific">Molorchus minor</name>
    <dbReference type="NCBI Taxonomy" id="1323400"/>
    <lineage>
        <taxon>Eukaryota</taxon>
        <taxon>Metazoa</taxon>
        <taxon>Ecdysozoa</taxon>
        <taxon>Arthropoda</taxon>
        <taxon>Hexapoda</taxon>
        <taxon>Insecta</taxon>
        <taxon>Pterygota</taxon>
        <taxon>Neoptera</taxon>
        <taxon>Endopterygota</taxon>
        <taxon>Coleoptera</taxon>
        <taxon>Polyphaga</taxon>
        <taxon>Cucujiformia</taxon>
        <taxon>Chrysomeloidea</taxon>
        <taxon>Cerambycidae</taxon>
        <taxon>Lamiinae</taxon>
        <taxon>Monochamini</taxon>
        <taxon>Molorchus</taxon>
    </lineage>
</organism>
<evidence type="ECO:0000256" key="5">
    <source>
        <dbReference type="PROSITE-ProRule" id="PRU00309"/>
    </source>
</evidence>
<evidence type="ECO:0000256" key="1">
    <source>
        <dbReference type="ARBA" id="ARBA00022723"/>
    </source>
</evidence>
<dbReference type="Proteomes" id="UP001162164">
    <property type="component" value="Unassembled WGS sequence"/>
</dbReference>
<evidence type="ECO:0000256" key="6">
    <source>
        <dbReference type="SAM" id="MobiDB-lite"/>
    </source>
</evidence>
<dbReference type="EMBL" id="JAPWTJ010001326">
    <property type="protein sequence ID" value="KAJ8972523.1"/>
    <property type="molecule type" value="Genomic_DNA"/>
</dbReference>
<dbReference type="PROSITE" id="PS50950">
    <property type="entry name" value="ZF_THAP"/>
    <property type="match status" value="1"/>
</dbReference>
<accession>A0ABQ9J4U5</accession>
<comment type="caution">
    <text evidence="8">The sequence shown here is derived from an EMBL/GenBank/DDBJ whole genome shotgun (WGS) entry which is preliminary data.</text>
</comment>
<feature type="region of interest" description="Disordered" evidence="6">
    <location>
        <begin position="214"/>
        <end position="238"/>
    </location>
</feature>
<keyword evidence="9" id="KW-1185">Reference proteome</keyword>
<evidence type="ECO:0000256" key="3">
    <source>
        <dbReference type="ARBA" id="ARBA00022833"/>
    </source>
</evidence>
<keyword evidence="4 5" id="KW-0238">DNA-binding</keyword>
<evidence type="ECO:0000256" key="4">
    <source>
        <dbReference type="ARBA" id="ARBA00023125"/>
    </source>
</evidence>
<evidence type="ECO:0000313" key="9">
    <source>
        <dbReference type="Proteomes" id="UP001162164"/>
    </source>
</evidence>
<evidence type="ECO:0000313" key="8">
    <source>
        <dbReference type="EMBL" id="KAJ8972523.1"/>
    </source>
</evidence>